<reference evidence="3" key="1">
    <citation type="submission" date="2015-06" db="EMBL/GenBank/DDBJ databases">
        <title>Complete genome sequence and metabolic analysis of phthalate degradation pathway in Gordonia sp. QH-11.</title>
        <authorList>
            <person name="Jin D."/>
            <person name="Kong X."/>
            <person name="Bai Z."/>
        </authorList>
    </citation>
    <scope>NUCLEOTIDE SEQUENCE [LARGE SCALE GENOMIC DNA]</scope>
    <source>
        <strain evidence="3">QH-11</strain>
    </source>
</reference>
<feature type="region of interest" description="Disordered" evidence="1">
    <location>
        <begin position="1"/>
        <end position="68"/>
    </location>
</feature>
<name>A0A0N9N8M8_9ACTN</name>
<dbReference type="AlphaFoldDB" id="A0A0N9N8M8"/>
<organism evidence="2 3">
    <name type="scientific">Gordonia phthalatica</name>
    <dbReference type="NCBI Taxonomy" id="1136941"/>
    <lineage>
        <taxon>Bacteria</taxon>
        <taxon>Bacillati</taxon>
        <taxon>Actinomycetota</taxon>
        <taxon>Actinomycetes</taxon>
        <taxon>Mycobacteriales</taxon>
        <taxon>Gordoniaceae</taxon>
        <taxon>Gordonia</taxon>
    </lineage>
</organism>
<sequence length="68" mass="7265">MANESSTATAGDAFDEAGFLESAQDLPKRRPADSITLGKVALTTETSTRSENARTDLGYDPPPESLYE</sequence>
<dbReference type="PATRIC" id="fig|1136941.3.peg.134"/>
<gene>
    <name evidence="2" type="ORF">ACH46_00655</name>
</gene>
<dbReference type="Proteomes" id="UP000063789">
    <property type="component" value="Chromosome"/>
</dbReference>
<dbReference type="KEGG" id="goq:ACH46_00655"/>
<evidence type="ECO:0000256" key="1">
    <source>
        <dbReference type="SAM" id="MobiDB-lite"/>
    </source>
</evidence>
<proteinExistence type="predicted"/>
<accession>A0A0N9N8M8</accession>
<evidence type="ECO:0000313" key="2">
    <source>
        <dbReference type="EMBL" id="ALG83289.1"/>
    </source>
</evidence>
<evidence type="ECO:0000313" key="3">
    <source>
        <dbReference type="Proteomes" id="UP000063789"/>
    </source>
</evidence>
<keyword evidence="3" id="KW-1185">Reference proteome</keyword>
<protein>
    <submittedName>
        <fullName evidence="2">Uncharacterized protein</fullName>
    </submittedName>
</protein>
<dbReference type="EMBL" id="CP011853">
    <property type="protein sequence ID" value="ALG83289.1"/>
    <property type="molecule type" value="Genomic_DNA"/>
</dbReference>
<reference evidence="2 3" key="2">
    <citation type="journal article" date="2017" name="Int. J. Syst. Evol. Microbiol.">
        <title>Gordonia phthalatica sp. nov., a di-n-butyl phthalate-degrading bacterium isolated from activated sludge.</title>
        <authorList>
            <person name="Jin D."/>
            <person name="Kong X."/>
            <person name="Jia M."/>
            <person name="Yu X."/>
            <person name="Wang X."/>
            <person name="Zhuang X."/>
            <person name="Deng Y."/>
            <person name="Bai Z."/>
        </authorList>
    </citation>
    <scope>NUCLEOTIDE SEQUENCE [LARGE SCALE GENOMIC DNA]</scope>
    <source>
        <strain evidence="2 3">QH-11</strain>
    </source>
</reference>